<keyword evidence="1" id="KW-0472">Membrane</keyword>
<evidence type="ECO:0000256" key="1">
    <source>
        <dbReference type="SAM" id="Phobius"/>
    </source>
</evidence>
<name>A0A9D2PN99_9FIRM</name>
<dbReference type="EMBL" id="DWVZ01000015">
    <property type="protein sequence ID" value="HJC62295.1"/>
    <property type="molecule type" value="Genomic_DNA"/>
</dbReference>
<keyword evidence="1" id="KW-1133">Transmembrane helix</keyword>
<organism evidence="2 3">
    <name type="scientific">Candidatus Blautia merdavium</name>
    <dbReference type="NCBI Taxonomy" id="2838494"/>
    <lineage>
        <taxon>Bacteria</taxon>
        <taxon>Bacillati</taxon>
        <taxon>Bacillota</taxon>
        <taxon>Clostridia</taxon>
        <taxon>Lachnospirales</taxon>
        <taxon>Lachnospiraceae</taxon>
        <taxon>Blautia</taxon>
    </lineage>
</organism>
<accession>A0A9D2PN99</accession>
<reference evidence="2" key="1">
    <citation type="journal article" date="2021" name="PeerJ">
        <title>Extensive microbial diversity within the chicken gut microbiome revealed by metagenomics and culture.</title>
        <authorList>
            <person name="Gilroy R."/>
            <person name="Ravi A."/>
            <person name="Getino M."/>
            <person name="Pursley I."/>
            <person name="Horton D.L."/>
            <person name="Alikhan N.F."/>
            <person name="Baker D."/>
            <person name="Gharbi K."/>
            <person name="Hall N."/>
            <person name="Watson M."/>
            <person name="Adriaenssens E.M."/>
            <person name="Foster-Nyarko E."/>
            <person name="Jarju S."/>
            <person name="Secka A."/>
            <person name="Antonio M."/>
            <person name="Oren A."/>
            <person name="Chaudhuri R.R."/>
            <person name="La Ragione R."/>
            <person name="Hildebrand F."/>
            <person name="Pallen M.J."/>
        </authorList>
    </citation>
    <scope>NUCLEOTIDE SEQUENCE</scope>
    <source>
        <strain evidence="2">ChiBcec2-3848</strain>
    </source>
</reference>
<proteinExistence type="predicted"/>
<sequence length="149" mass="16349">MKPPLPRRSNLFLLELILAIFFFSLAAAVCMQLFVKARSLSDQASLQNHALVEAKNACALFRTHSGSLEALQEEYPSSVLTAASLEVYYDEAWKPCEPESSLYTMEIRTDASDYEGRLVLGEVSVSAKEELCTLTASSYTAQKAGDPSS</sequence>
<keyword evidence="1" id="KW-0812">Transmembrane</keyword>
<dbReference type="AlphaFoldDB" id="A0A9D2PN99"/>
<evidence type="ECO:0000313" key="3">
    <source>
        <dbReference type="Proteomes" id="UP000823886"/>
    </source>
</evidence>
<protein>
    <recommendedName>
        <fullName evidence="4">Type II secretion system protein</fullName>
    </recommendedName>
</protein>
<evidence type="ECO:0008006" key="4">
    <source>
        <dbReference type="Google" id="ProtNLM"/>
    </source>
</evidence>
<comment type="caution">
    <text evidence="2">The sequence shown here is derived from an EMBL/GenBank/DDBJ whole genome shotgun (WGS) entry which is preliminary data.</text>
</comment>
<dbReference type="Proteomes" id="UP000823886">
    <property type="component" value="Unassembled WGS sequence"/>
</dbReference>
<gene>
    <name evidence="2" type="ORF">H9753_01570</name>
</gene>
<reference evidence="2" key="2">
    <citation type="submission" date="2021-04" db="EMBL/GenBank/DDBJ databases">
        <authorList>
            <person name="Gilroy R."/>
        </authorList>
    </citation>
    <scope>NUCLEOTIDE SEQUENCE</scope>
    <source>
        <strain evidence="2">ChiBcec2-3848</strain>
    </source>
</reference>
<evidence type="ECO:0000313" key="2">
    <source>
        <dbReference type="EMBL" id="HJC62295.1"/>
    </source>
</evidence>
<feature type="transmembrane region" description="Helical" evidence="1">
    <location>
        <begin position="12"/>
        <end position="35"/>
    </location>
</feature>